<dbReference type="OrthoDB" id="9780120at2"/>
<evidence type="ECO:0000313" key="1">
    <source>
        <dbReference type="EMBL" id="APM38994.1"/>
    </source>
</evidence>
<dbReference type="PANTHER" id="PTHR32329">
    <property type="entry name" value="BIFUNCTIONAL PROTEIN [INCLUDES 2-HYDROXYACYL-COA DEHYDRATASE (N-TER) AND ITS ACTIVATOR DOMAIN (C_TERM)-RELATED"/>
    <property type="match status" value="1"/>
</dbReference>
<protein>
    <submittedName>
        <fullName evidence="1">2-hydroxyglutaryl-CoA dehydratase</fullName>
    </submittedName>
</protein>
<dbReference type="Pfam" id="PF06050">
    <property type="entry name" value="HGD-D"/>
    <property type="match status" value="1"/>
</dbReference>
<proteinExistence type="predicted"/>
<dbReference type="RefSeq" id="WP_073538635.1">
    <property type="nucleotide sequence ID" value="NZ_CP018335.1"/>
</dbReference>
<name>A0A1L5F7K6_CLOKL</name>
<dbReference type="InterPro" id="IPR051805">
    <property type="entry name" value="Dehydratase_Activator_Redct"/>
</dbReference>
<dbReference type="Gene3D" id="3.40.50.11900">
    <property type="match status" value="1"/>
</dbReference>
<gene>
    <name evidence="1" type="ORF">BS101_09680</name>
</gene>
<evidence type="ECO:0000313" key="2">
    <source>
        <dbReference type="Proteomes" id="UP000184604"/>
    </source>
</evidence>
<dbReference type="AlphaFoldDB" id="A0A1L5F7K6"/>
<dbReference type="PANTHER" id="PTHR32329:SF2">
    <property type="entry name" value="BIFUNCTIONAL PROTEIN [INCLUDES 2-HYDROXYACYL-COA DEHYDRATASE (N-TER) AND ITS ACTIVATOR DOMAIN (C_TERM)"/>
    <property type="match status" value="1"/>
</dbReference>
<dbReference type="InterPro" id="IPR010327">
    <property type="entry name" value="FldB/FldC_alpha/beta"/>
</dbReference>
<sequence length="365" mass="41031">MKITFPHLGNTCFAVKALFDGLGIDYIIPPLSNKNALEIGSLYSPEEMCLPFKIMIGNYIQSIEKGADTILIVGSCGPCRFGEYCELQINLLKNLGYNLNFIVIDYPKDIGIKEFMRRINLITSNSKKTTGEKLKIASLALKIINLIDKIESKAKLLAGYEVKKGECKDILKECKQKAFKSTSPKEMLRILKKYMEKLNGISICKSKNPLRISIIGEIYTIIEPFSNLFIEDKLMDYGVSTSRYITPSWWVKNAALSTLKLNSLDIRRASKEYLHLYIGGHARECIGEALISHKQGFDGAIQIFPVGCMPEIVSKSILPTISKDKNFPILTLIVDEMTGEAGYTTRIEAFLDLLERRKNNVLYGS</sequence>
<dbReference type="EMBL" id="CP018335">
    <property type="protein sequence ID" value="APM38994.1"/>
    <property type="molecule type" value="Genomic_DNA"/>
</dbReference>
<accession>A0A1L5F7K6</accession>
<dbReference type="Proteomes" id="UP000184604">
    <property type="component" value="Chromosome"/>
</dbReference>
<organism evidence="1 2">
    <name type="scientific">Clostridium kluyveri</name>
    <dbReference type="NCBI Taxonomy" id="1534"/>
    <lineage>
        <taxon>Bacteria</taxon>
        <taxon>Bacillati</taxon>
        <taxon>Bacillota</taxon>
        <taxon>Clostridia</taxon>
        <taxon>Eubacteriales</taxon>
        <taxon>Clostridiaceae</taxon>
        <taxon>Clostridium</taxon>
    </lineage>
</organism>
<reference evidence="1 2" key="1">
    <citation type="submission" date="2016-12" db="EMBL/GenBank/DDBJ databases">
        <title>Complete genome sequence of Clostridium kluyveri JZZ isolated from the pit mud of a Chinese flavor liquor-making factory.</title>
        <authorList>
            <person name="Wang Y."/>
        </authorList>
    </citation>
    <scope>NUCLEOTIDE SEQUENCE [LARGE SCALE GENOMIC DNA]</scope>
    <source>
        <strain evidence="1 2">JZZ</strain>
    </source>
</reference>